<dbReference type="Proteomes" id="UP001279410">
    <property type="component" value="Unassembled WGS sequence"/>
</dbReference>
<feature type="compositionally biased region" description="Basic and acidic residues" evidence="1">
    <location>
        <begin position="193"/>
        <end position="204"/>
    </location>
</feature>
<proteinExistence type="predicted"/>
<feature type="region of interest" description="Disordered" evidence="1">
    <location>
        <begin position="1"/>
        <end position="25"/>
    </location>
</feature>
<feature type="non-terminal residue" evidence="2">
    <location>
        <position position="234"/>
    </location>
</feature>
<gene>
    <name evidence="2" type="ORF">AKAME5_000236600</name>
</gene>
<evidence type="ECO:0000313" key="2">
    <source>
        <dbReference type="EMBL" id="GLD48377.1"/>
    </source>
</evidence>
<feature type="compositionally biased region" description="Basic and acidic residues" evidence="1">
    <location>
        <begin position="1"/>
        <end position="11"/>
    </location>
</feature>
<sequence length="234" mass="25361">MKAGATKKETIRTVARPPPESPSLRGSFIAFLSAISERGPSERHIIRPVHYMNRRVAGPQVCDQPACARGPEAAGRRSPPKHTASVPNRTPRRPTPPLAPAMEEDEAEKSCGPTGFWEALTPCNGCRNLGFSSLSPDSKHSAEIITSPSLDVFLPEDEDNPYESVTTAVTRKPCSLDINHRLNTSPRNGHLSHVTESEGEHGNHDNCSTGPTPDCSPPSPDTALKNIERVIRPQ</sequence>
<reference evidence="2" key="1">
    <citation type="submission" date="2022-08" db="EMBL/GenBank/DDBJ databases">
        <title>Genome sequencing of akame (Lates japonicus).</title>
        <authorList>
            <person name="Hashiguchi Y."/>
            <person name="Takahashi H."/>
        </authorList>
    </citation>
    <scope>NUCLEOTIDE SEQUENCE</scope>
    <source>
        <strain evidence="2">Kochi</strain>
    </source>
</reference>
<evidence type="ECO:0000313" key="3">
    <source>
        <dbReference type="Proteomes" id="UP001279410"/>
    </source>
</evidence>
<organism evidence="2 3">
    <name type="scientific">Lates japonicus</name>
    <name type="common">Japanese lates</name>
    <dbReference type="NCBI Taxonomy" id="270547"/>
    <lineage>
        <taxon>Eukaryota</taxon>
        <taxon>Metazoa</taxon>
        <taxon>Chordata</taxon>
        <taxon>Craniata</taxon>
        <taxon>Vertebrata</taxon>
        <taxon>Euteleostomi</taxon>
        <taxon>Actinopterygii</taxon>
        <taxon>Neopterygii</taxon>
        <taxon>Teleostei</taxon>
        <taxon>Neoteleostei</taxon>
        <taxon>Acanthomorphata</taxon>
        <taxon>Carangaria</taxon>
        <taxon>Carangaria incertae sedis</taxon>
        <taxon>Centropomidae</taxon>
        <taxon>Lates</taxon>
    </lineage>
</organism>
<protein>
    <submittedName>
        <fullName evidence="2">Ankyrin repeat and sterile alpha motif domain-containing protein 1B isoform X1</fullName>
    </submittedName>
</protein>
<name>A0AAD3QXH8_LATJO</name>
<dbReference type="AlphaFoldDB" id="A0AAD3QXH8"/>
<keyword evidence="3" id="KW-1185">Reference proteome</keyword>
<comment type="caution">
    <text evidence="2">The sequence shown here is derived from an EMBL/GenBank/DDBJ whole genome shotgun (WGS) entry which is preliminary data.</text>
</comment>
<feature type="region of interest" description="Disordered" evidence="1">
    <location>
        <begin position="63"/>
        <end position="109"/>
    </location>
</feature>
<dbReference type="EMBL" id="BRZM01000005">
    <property type="protein sequence ID" value="GLD48377.1"/>
    <property type="molecule type" value="Genomic_DNA"/>
</dbReference>
<feature type="region of interest" description="Disordered" evidence="1">
    <location>
        <begin position="178"/>
        <end position="234"/>
    </location>
</feature>
<evidence type="ECO:0000256" key="1">
    <source>
        <dbReference type="SAM" id="MobiDB-lite"/>
    </source>
</evidence>
<accession>A0AAD3QXH8</accession>